<dbReference type="Proteomes" id="UP001632038">
    <property type="component" value="Unassembled WGS sequence"/>
</dbReference>
<proteinExistence type="predicted"/>
<sequence>MLYLRESNQKKLIVQRRLFTMKTRTIWTNKDEEAQAAEEELDLPLKRLRRKYHDGQ</sequence>
<keyword evidence="2" id="KW-1185">Reference proteome</keyword>
<evidence type="ECO:0000313" key="1">
    <source>
        <dbReference type="EMBL" id="KAL3618526.1"/>
    </source>
</evidence>
<gene>
    <name evidence="1" type="ORF">CASFOL_037608</name>
</gene>
<reference evidence="2" key="1">
    <citation type="journal article" date="2024" name="IScience">
        <title>Strigolactones Initiate the Formation of Haustorium-like Structures in Castilleja.</title>
        <authorList>
            <person name="Buerger M."/>
            <person name="Peterson D."/>
            <person name="Chory J."/>
        </authorList>
    </citation>
    <scope>NUCLEOTIDE SEQUENCE [LARGE SCALE GENOMIC DNA]</scope>
</reference>
<dbReference type="AlphaFoldDB" id="A0ABD3BN47"/>
<dbReference type="EMBL" id="JAVIJP010000080">
    <property type="protein sequence ID" value="KAL3618526.1"/>
    <property type="molecule type" value="Genomic_DNA"/>
</dbReference>
<evidence type="ECO:0000313" key="2">
    <source>
        <dbReference type="Proteomes" id="UP001632038"/>
    </source>
</evidence>
<accession>A0ABD3BN47</accession>
<protein>
    <submittedName>
        <fullName evidence="1">Uncharacterized protein</fullName>
    </submittedName>
</protein>
<comment type="caution">
    <text evidence="1">The sequence shown here is derived from an EMBL/GenBank/DDBJ whole genome shotgun (WGS) entry which is preliminary data.</text>
</comment>
<organism evidence="1 2">
    <name type="scientific">Castilleja foliolosa</name>
    <dbReference type="NCBI Taxonomy" id="1961234"/>
    <lineage>
        <taxon>Eukaryota</taxon>
        <taxon>Viridiplantae</taxon>
        <taxon>Streptophyta</taxon>
        <taxon>Embryophyta</taxon>
        <taxon>Tracheophyta</taxon>
        <taxon>Spermatophyta</taxon>
        <taxon>Magnoliopsida</taxon>
        <taxon>eudicotyledons</taxon>
        <taxon>Gunneridae</taxon>
        <taxon>Pentapetalae</taxon>
        <taxon>asterids</taxon>
        <taxon>lamiids</taxon>
        <taxon>Lamiales</taxon>
        <taxon>Orobanchaceae</taxon>
        <taxon>Pedicularideae</taxon>
        <taxon>Castillejinae</taxon>
        <taxon>Castilleja</taxon>
    </lineage>
</organism>
<name>A0ABD3BN47_9LAMI</name>